<evidence type="ECO:0000313" key="4">
    <source>
        <dbReference type="Proteomes" id="UP000230002"/>
    </source>
</evidence>
<organism evidence="3 4">
    <name type="scientific">Ganoderma sinense ZZ0214-1</name>
    <dbReference type="NCBI Taxonomy" id="1077348"/>
    <lineage>
        <taxon>Eukaryota</taxon>
        <taxon>Fungi</taxon>
        <taxon>Dikarya</taxon>
        <taxon>Basidiomycota</taxon>
        <taxon>Agaricomycotina</taxon>
        <taxon>Agaricomycetes</taxon>
        <taxon>Polyporales</taxon>
        <taxon>Polyporaceae</taxon>
        <taxon>Ganoderma</taxon>
    </lineage>
</organism>
<evidence type="ECO:0008006" key="5">
    <source>
        <dbReference type="Google" id="ProtNLM"/>
    </source>
</evidence>
<evidence type="ECO:0000313" key="3">
    <source>
        <dbReference type="EMBL" id="PIL26100.1"/>
    </source>
</evidence>
<feature type="chain" id="PRO_5013681430" description="Transporter" evidence="2">
    <location>
        <begin position="19"/>
        <end position="154"/>
    </location>
</feature>
<evidence type="ECO:0000256" key="1">
    <source>
        <dbReference type="SAM" id="MobiDB-lite"/>
    </source>
</evidence>
<gene>
    <name evidence="3" type="ORF">GSI_11854</name>
</gene>
<keyword evidence="4" id="KW-1185">Reference proteome</keyword>
<feature type="region of interest" description="Disordered" evidence="1">
    <location>
        <begin position="53"/>
        <end position="91"/>
    </location>
</feature>
<comment type="caution">
    <text evidence="3">The sequence shown here is derived from an EMBL/GenBank/DDBJ whole genome shotgun (WGS) entry which is preliminary data.</text>
</comment>
<name>A0A2G8RX65_9APHY</name>
<protein>
    <recommendedName>
        <fullName evidence="5">Transporter</fullName>
    </recommendedName>
</protein>
<dbReference type="AlphaFoldDB" id="A0A2G8RX65"/>
<keyword evidence="2" id="KW-0732">Signal</keyword>
<feature type="compositionally biased region" description="Basic and acidic residues" evidence="1">
    <location>
        <begin position="60"/>
        <end position="84"/>
    </location>
</feature>
<dbReference type="EMBL" id="AYKW01000045">
    <property type="protein sequence ID" value="PIL26100.1"/>
    <property type="molecule type" value="Genomic_DNA"/>
</dbReference>
<dbReference type="Proteomes" id="UP000230002">
    <property type="component" value="Unassembled WGS sequence"/>
</dbReference>
<dbReference type="OrthoDB" id="2988116at2759"/>
<proteinExistence type="predicted"/>
<sequence length="154" mass="16367">MKFTSVVVALIAATATIAAPSPVAFSVETPDVSPSVELNDVARGLLDETSLQARGLAASKSKDKGKGKNKSKDKTKGESSRHELTVTFHDASGPVSAVTQKEIKKVLEKQISKEDQQKFPFCDVNVGDGGSGMYRCFQTAAKKIGEQGRLQGLI</sequence>
<accession>A0A2G8RX65</accession>
<feature type="signal peptide" evidence="2">
    <location>
        <begin position="1"/>
        <end position="18"/>
    </location>
</feature>
<reference evidence="3 4" key="1">
    <citation type="journal article" date="2015" name="Sci. Rep.">
        <title>Chromosome-level genome map provides insights into diverse defense mechanisms in the medicinal fungus Ganoderma sinense.</title>
        <authorList>
            <person name="Zhu Y."/>
            <person name="Xu J."/>
            <person name="Sun C."/>
            <person name="Zhou S."/>
            <person name="Xu H."/>
            <person name="Nelson D.R."/>
            <person name="Qian J."/>
            <person name="Song J."/>
            <person name="Luo H."/>
            <person name="Xiang L."/>
            <person name="Li Y."/>
            <person name="Xu Z."/>
            <person name="Ji A."/>
            <person name="Wang L."/>
            <person name="Lu S."/>
            <person name="Hayward A."/>
            <person name="Sun W."/>
            <person name="Li X."/>
            <person name="Schwartz D.C."/>
            <person name="Wang Y."/>
            <person name="Chen S."/>
        </authorList>
    </citation>
    <scope>NUCLEOTIDE SEQUENCE [LARGE SCALE GENOMIC DNA]</scope>
    <source>
        <strain evidence="3 4">ZZ0214-1</strain>
    </source>
</reference>
<evidence type="ECO:0000256" key="2">
    <source>
        <dbReference type="SAM" id="SignalP"/>
    </source>
</evidence>